<proteinExistence type="predicted"/>
<keyword evidence="2" id="KW-1185">Reference proteome</keyword>
<name>A0A0P6W9G8_9HYPH</name>
<sequence length="65" mass="7199">MDISGEKAHRRGDAATYVEQVASELRDLAVRNDLDFLAYMLDMTRQAAAMESAKSRRQAPVATAK</sequence>
<dbReference type="AlphaFoldDB" id="A0A0P6W9G8"/>
<dbReference type="EMBL" id="LJYW01000001">
    <property type="protein sequence ID" value="KPL51023.1"/>
    <property type="molecule type" value="Genomic_DNA"/>
</dbReference>
<comment type="caution">
    <text evidence="1">The sequence shown here is derived from an EMBL/GenBank/DDBJ whole genome shotgun (WGS) entry which is preliminary data.</text>
</comment>
<reference evidence="1 2" key="1">
    <citation type="submission" date="2015-09" db="EMBL/GenBank/DDBJ databases">
        <authorList>
            <person name="Jackson K.R."/>
            <person name="Lunt B.L."/>
            <person name="Fisher J.N.B."/>
            <person name="Gardner A.V."/>
            <person name="Bailey M.E."/>
            <person name="Deus L.M."/>
            <person name="Earl A.S."/>
            <person name="Gibby P.D."/>
            <person name="Hartmann K.A."/>
            <person name="Liu J.E."/>
            <person name="Manci A.M."/>
            <person name="Nielsen D.A."/>
            <person name="Solomon M.B."/>
            <person name="Breakwell D.P."/>
            <person name="Burnett S.H."/>
            <person name="Grose J.H."/>
        </authorList>
    </citation>
    <scope>NUCLEOTIDE SEQUENCE [LARGE SCALE GENOMIC DNA]</scope>
    <source>
        <strain evidence="1 2">16</strain>
    </source>
</reference>
<evidence type="ECO:0000313" key="2">
    <source>
        <dbReference type="Proteomes" id="UP000048984"/>
    </source>
</evidence>
<organism evidence="1 2">
    <name type="scientific">Prosthecodimorpha hirschii</name>
    <dbReference type="NCBI Taxonomy" id="665126"/>
    <lineage>
        <taxon>Bacteria</taxon>
        <taxon>Pseudomonadati</taxon>
        <taxon>Pseudomonadota</taxon>
        <taxon>Alphaproteobacteria</taxon>
        <taxon>Hyphomicrobiales</taxon>
        <taxon>Ancalomicrobiaceae</taxon>
        <taxon>Prosthecodimorpha</taxon>
    </lineage>
</organism>
<evidence type="ECO:0000313" key="1">
    <source>
        <dbReference type="EMBL" id="KPL51023.1"/>
    </source>
</evidence>
<protein>
    <submittedName>
        <fullName evidence="1">Uncharacterized protein</fullName>
    </submittedName>
</protein>
<dbReference type="Proteomes" id="UP000048984">
    <property type="component" value="Unassembled WGS sequence"/>
</dbReference>
<gene>
    <name evidence="1" type="ORF">ABB55_01300</name>
</gene>
<accession>A0A0P6W9G8</accession>
<reference evidence="1 2" key="2">
    <citation type="submission" date="2015-10" db="EMBL/GenBank/DDBJ databases">
        <title>Draft Genome Sequence of Prosthecomicrobium hirschii ATCC 27832.</title>
        <authorList>
            <person name="Daniel J."/>
            <person name="Givan S.A."/>
            <person name="Brun Y.V."/>
            <person name="Brown P.J."/>
        </authorList>
    </citation>
    <scope>NUCLEOTIDE SEQUENCE [LARGE SCALE GENOMIC DNA]</scope>
    <source>
        <strain evidence="1 2">16</strain>
    </source>
</reference>